<evidence type="ECO:0008006" key="2">
    <source>
        <dbReference type="Google" id="ProtNLM"/>
    </source>
</evidence>
<sequence>HELMEKVEAGDPLDNELKLESIKKNQEVFGKTSLPANTTARDALKFGIKRERAMMELYDVFSHLISAGAFGELLSYLADEERGHLKKLEELLAQQTSEAK</sequence>
<accession>A0A3B1BFE8</accession>
<dbReference type="InterPro" id="IPR012347">
    <property type="entry name" value="Ferritin-like"/>
</dbReference>
<dbReference type="Gene3D" id="1.20.1260.10">
    <property type="match status" value="1"/>
</dbReference>
<protein>
    <recommendedName>
        <fullName evidence="2">Rubrerythrin diiron-binding domain-containing protein</fullName>
    </recommendedName>
</protein>
<feature type="non-terminal residue" evidence="1">
    <location>
        <position position="1"/>
    </location>
</feature>
<dbReference type="AlphaFoldDB" id="A0A3B1BFE8"/>
<dbReference type="SUPFAM" id="SSF47240">
    <property type="entry name" value="Ferritin-like"/>
    <property type="match status" value="1"/>
</dbReference>
<dbReference type="EMBL" id="UOGB01000075">
    <property type="protein sequence ID" value="VAX16976.1"/>
    <property type="molecule type" value="Genomic_DNA"/>
</dbReference>
<name>A0A3B1BFE8_9ZZZZ</name>
<organism evidence="1">
    <name type="scientific">hydrothermal vent metagenome</name>
    <dbReference type="NCBI Taxonomy" id="652676"/>
    <lineage>
        <taxon>unclassified sequences</taxon>
        <taxon>metagenomes</taxon>
        <taxon>ecological metagenomes</taxon>
    </lineage>
</organism>
<gene>
    <name evidence="1" type="ORF">MNBD_NITROSPINAE03-802</name>
</gene>
<dbReference type="InterPro" id="IPR009078">
    <property type="entry name" value="Ferritin-like_SF"/>
</dbReference>
<reference evidence="1" key="1">
    <citation type="submission" date="2018-06" db="EMBL/GenBank/DDBJ databases">
        <authorList>
            <person name="Zhirakovskaya E."/>
        </authorList>
    </citation>
    <scope>NUCLEOTIDE SEQUENCE</scope>
</reference>
<proteinExistence type="predicted"/>
<evidence type="ECO:0000313" key="1">
    <source>
        <dbReference type="EMBL" id="VAX16976.1"/>
    </source>
</evidence>